<dbReference type="SUPFAM" id="SSF103473">
    <property type="entry name" value="MFS general substrate transporter"/>
    <property type="match status" value="1"/>
</dbReference>
<reference evidence="8" key="1">
    <citation type="journal article" date="2014" name="Int. J. Syst. Evol. Microbiol.">
        <title>Complete genome sequence of Corynebacterium casei LMG S-19264T (=DSM 44701T), isolated from a smear-ripened cheese.</title>
        <authorList>
            <consortium name="US DOE Joint Genome Institute (JGI-PGF)"/>
            <person name="Walter F."/>
            <person name="Albersmeier A."/>
            <person name="Kalinowski J."/>
            <person name="Ruckert C."/>
        </authorList>
    </citation>
    <scope>NUCLEOTIDE SEQUENCE</scope>
    <source>
        <strain evidence="8">JCM 4988</strain>
    </source>
</reference>
<protein>
    <submittedName>
        <fullName evidence="8">MFS transporter</fullName>
    </submittedName>
</protein>
<dbReference type="InterPro" id="IPR020846">
    <property type="entry name" value="MFS_dom"/>
</dbReference>
<keyword evidence="9" id="KW-1185">Reference proteome</keyword>
<feature type="transmembrane region" description="Helical" evidence="6">
    <location>
        <begin position="91"/>
        <end position="116"/>
    </location>
</feature>
<dbReference type="AlphaFoldDB" id="A0A918Q9C0"/>
<dbReference type="EMBL" id="BMWG01000010">
    <property type="protein sequence ID" value="GGZ38789.1"/>
    <property type="molecule type" value="Genomic_DNA"/>
</dbReference>
<dbReference type="InterPro" id="IPR050189">
    <property type="entry name" value="MFS_Efflux_Transporters"/>
</dbReference>
<evidence type="ECO:0000256" key="5">
    <source>
        <dbReference type="ARBA" id="ARBA00023136"/>
    </source>
</evidence>
<dbReference type="Pfam" id="PF07690">
    <property type="entry name" value="MFS_1"/>
    <property type="match status" value="1"/>
</dbReference>
<dbReference type="PANTHER" id="PTHR43124">
    <property type="entry name" value="PURINE EFFLUX PUMP PBUE"/>
    <property type="match status" value="1"/>
</dbReference>
<keyword evidence="5 6" id="KW-0472">Membrane</keyword>
<feature type="transmembrane region" description="Helical" evidence="6">
    <location>
        <begin position="39"/>
        <end position="62"/>
    </location>
</feature>
<feature type="transmembrane region" description="Helical" evidence="6">
    <location>
        <begin position="330"/>
        <end position="352"/>
    </location>
</feature>
<dbReference type="GO" id="GO:0005886">
    <property type="term" value="C:plasma membrane"/>
    <property type="evidence" value="ECO:0007669"/>
    <property type="project" value="UniProtKB-SubCell"/>
</dbReference>
<evidence type="ECO:0000256" key="6">
    <source>
        <dbReference type="SAM" id="Phobius"/>
    </source>
</evidence>
<dbReference type="Gene3D" id="1.20.1250.20">
    <property type="entry name" value="MFS general substrate transporter like domains"/>
    <property type="match status" value="1"/>
</dbReference>
<keyword evidence="3 6" id="KW-0812">Transmembrane</keyword>
<dbReference type="InterPro" id="IPR036259">
    <property type="entry name" value="MFS_trans_sf"/>
</dbReference>
<dbReference type="PROSITE" id="PS50850">
    <property type="entry name" value="MFS"/>
    <property type="match status" value="1"/>
</dbReference>
<comment type="subcellular location">
    <subcellularLocation>
        <location evidence="1">Cell membrane</location>
        <topology evidence="1">Multi-pass membrane protein</topology>
    </subcellularLocation>
</comment>
<evidence type="ECO:0000256" key="4">
    <source>
        <dbReference type="ARBA" id="ARBA00022989"/>
    </source>
</evidence>
<keyword evidence="4 6" id="KW-1133">Transmembrane helix</keyword>
<feature type="transmembrane region" description="Helical" evidence="6">
    <location>
        <begin position="238"/>
        <end position="258"/>
    </location>
</feature>
<feature type="transmembrane region" description="Helical" evidence="6">
    <location>
        <begin position="358"/>
        <end position="379"/>
    </location>
</feature>
<dbReference type="PANTHER" id="PTHR43124:SF10">
    <property type="entry name" value="PURINE EFFLUX PUMP PBUE"/>
    <property type="match status" value="1"/>
</dbReference>
<dbReference type="RefSeq" id="WP_190124143.1">
    <property type="nucleotide sequence ID" value="NZ_BMWG01000010.1"/>
</dbReference>
<feature type="transmembrane region" description="Helical" evidence="6">
    <location>
        <begin position="156"/>
        <end position="180"/>
    </location>
</feature>
<gene>
    <name evidence="8" type="ORF">GCM10010387_36190</name>
</gene>
<feature type="transmembrane region" description="Helical" evidence="6">
    <location>
        <begin position="128"/>
        <end position="150"/>
    </location>
</feature>
<feature type="transmembrane region" description="Helical" evidence="6">
    <location>
        <begin position="294"/>
        <end position="310"/>
    </location>
</feature>
<keyword evidence="2" id="KW-1003">Cell membrane</keyword>
<evidence type="ECO:0000256" key="2">
    <source>
        <dbReference type="ARBA" id="ARBA00022475"/>
    </source>
</evidence>
<sequence>MPMWLVALFLSIFTFYTDDHVIAGILPEVAEGLSVSEAVAGQLVTVFSLTIALVTPLAGLLLSHVARRAVVLSALAVFTAANLAATATDSYAVMVGLRVAAALAAAAATPLIFASTAELAPAERRGRYLSVLAIGVTGSIAFGVPLGSWIGTGLGWQATFGTMAGLGALSLVLVALFLPATEPTVPLPLRQQVRALSARPISLALTGGGVAIMGSIMLLTYLVPYLQSLLSAGDSVRGLVFAVLGVAGTVGVFAGGFATDRLGADRTIRLGLGAFTAVMLTLAALWWLRPVPTALFLPLVALWGALAYLSSPAVQTRLHQVAGELTAQALALNTSFGYLGIAIGGALGGVIVSQAGPGWLPVATAVTSLLALGLITLAFRQPPAAPVPQAADDRRGASQ</sequence>
<name>A0A918Q9C0_9ACTN</name>
<evidence type="ECO:0000313" key="9">
    <source>
        <dbReference type="Proteomes" id="UP000630936"/>
    </source>
</evidence>
<reference evidence="8" key="2">
    <citation type="submission" date="2020-09" db="EMBL/GenBank/DDBJ databases">
        <authorList>
            <person name="Sun Q."/>
            <person name="Ohkuma M."/>
        </authorList>
    </citation>
    <scope>NUCLEOTIDE SEQUENCE</scope>
    <source>
        <strain evidence="8">JCM 4988</strain>
    </source>
</reference>
<comment type="caution">
    <text evidence="8">The sequence shown here is derived from an EMBL/GenBank/DDBJ whole genome shotgun (WGS) entry which is preliminary data.</text>
</comment>
<evidence type="ECO:0000259" key="7">
    <source>
        <dbReference type="PROSITE" id="PS50850"/>
    </source>
</evidence>
<organism evidence="8 9">
    <name type="scientific">Streptomyces inusitatus</name>
    <dbReference type="NCBI Taxonomy" id="68221"/>
    <lineage>
        <taxon>Bacteria</taxon>
        <taxon>Bacillati</taxon>
        <taxon>Actinomycetota</taxon>
        <taxon>Actinomycetes</taxon>
        <taxon>Kitasatosporales</taxon>
        <taxon>Streptomycetaceae</taxon>
        <taxon>Streptomyces</taxon>
    </lineage>
</organism>
<accession>A0A918Q9C0</accession>
<dbReference type="GO" id="GO:0022857">
    <property type="term" value="F:transmembrane transporter activity"/>
    <property type="evidence" value="ECO:0007669"/>
    <property type="project" value="InterPro"/>
</dbReference>
<evidence type="ECO:0000256" key="1">
    <source>
        <dbReference type="ARBA" id="ARBA00004651"/>
    </source>
</evidence>
<dbReference type="InterPro" id="IPR011701">
    <property type="entry name" value="MFS"/>
</dbReference>
<dbReference type="Proteomes" id="UP000630936">
    <property type="component" value="Unassembled WGS sequence"/>
</dbReference>
<feature type="transmembrane region" description="Helical" evidence="6">
    <location>
        <begin position="270"/>
        <end position="288"/>
    </location>
</feature>
<proteinExistence type="predicted"/>
<dbReference type="CDD" id="cd17324">
    <property type="entry name" value="MFS_NepI_like"/>
    <property type="match status" value="1"/>
</dbReference>
<feature type="transmembrane region" description="Helical" evidence="6">
    <location>
        <begin position="69"/>
        <end position="85"/>
    </location>
</feature>
<feature type="transmembrane region" description="Helical" evidence="6">
    <location>
        <begin position="201"/>
        <end position="226"/>
    </location>
</feature>
<evidence type="ECO:0000256" key="3">
    <source>
        <dbReference type="ARBA" id="ARBA00022692"/>
    </source>
</evidence>
<evidence type="ECO:0000313" key="8">
    <source>
        <dbReference type="EMBL" id="GGZ38789.1"/>
    </source>
</evidence>
<feature type="domain" description="Major facilitator superfamily (MFS) profile" evidence="7">
    <location>
        <begin position="4"/>
        <end position="385"/>
    </location>
</feature>